<feature type="transmembrane region" description="Helical" evidence="8">
    <location>
        <begin position="37"/>
        <end position="63"/>
    </location>
</feature>
<dbReference type="PANTHER" id="PTHR43124:SF3">
    <property type="entry name" value="CHLORAMPHENICOL EFFLUX PUMP RV0191"/>
    <property type="match status" value="1"/>
</dbReference>
<evidence type="ECO:0000313" key="11">
    <source>
        <dbReference type="Proteomes" id="UP000245362"/>
    </source>
</evidence>
<evidence type="ECO:0000256" key="6">
    <source>
        <dbReference type="ARBA" id="ARBA00022989"/>
    </source>
</evidence>
<feature type="transmembrane region" description="Helical" evidence="8">
    <location>
        <begin position="276"/>
        <end position="294"/>
    </location>
</feature>
<evidence type="ECO:0000256" key="4">
    <source>
        <dbReference type="ARBA" id="ARBA00022475"/>
    </source>
</evidence>
<dbReference type="Pfam" id="PF07690">
    <property type="entry name" value="MFS_1"/>
    <property type="match status" value="1"/>
</dbReference>
<feature type="transmembrane region" description="Helical" evidence="8">
    <location>
        <begin position="134"/>
        <end position="159"/>
    </location>
</feature>
<keyword evidence="11" id="KW-1185">Reference proteome</keyword>
<feature type="transmembrane region" description="Helical" evidence="8">
    <location>
        <begin position="165"/>
        <end position="184"/>
    </location>
</feature>
<name>A0A2U3B9I1_9VIBR</name>
<dbReference type="InterPro" id="IPR036259">
    <property type="entry name" value="MFS_trans_sf"/>
</dbReference>
<dbReference type="Proteomes" id="UP000245362">
    <property type="component" value="Unassembled WGS sequence"/>
</dbReference>
<dbReference type="InterPro" id="IPR011701">
    <property type="entry name" value="MFS"/>
</dbReference>
<keyword evidence="3 8" id="KW-0813">Transport</keyword>
<dbReference type="SUPFAM" id="SSF103473">
    <property type="entry name" value="MFS general substrate transporter"/>
    <property type="match status" value="1"/>
</dbReference>
<keyword evidence="6 8" id="KW-1133">Transmembrane helix</keyword>
<organism evidence="10 11">
    <name type="scientific">Vibrio albus</name>
    <dbReference type="NCBI Taxonomy" id="2200953"/>
    <lineage>
        <taxon>Bacteria</taxon>
        <taxon>Pseudomonadati</taxon>
        <taxon>Pseudomonadota</taxon>
        <taxon>Gammaproteobacteria</taxon>
        <taxon>Vibrionales</taxon>
        <taxon>Vibrionaceae</taxon>
        <taxon>Vibrio</taxon>
    </lineage>
</organism>
<feature type="transmembrane region" description="Helical" evidence="8">
    <location>
        <begin position="365"/>
        <end position="383"/>
    </location>
</feature>
<dbReference type="GO" id="GO:0005886">
    <property type="term" value="C:plasma membrane"/>
    <property type="evidence" value="ECO:0007669"/>
    <property type="project" value="UniProtKB-SubCell"/>
</dbReference>
<dbReference type="InterPro" id="IPR020846">
    <property type="entry name" value="MFS_dom"/>
</dbReference>
<dbReference type="GO" id="GO:1990961">
    <property type="term" value="P:xenobiotic detoxification by transmembrane export across the plasma membrane"/>
    <property type="evidence" value="ECO:0007669"/>
    <property type="project" value="InterPro"/>
</dbReference>
<comment type="caution">
    <text evidence="8">Lacks conserved residue(s) required for the propagation of feature annotation.</text>
</comment>
<evidence type="ECO:0000313" key="10">
    <source>
        <dbReference type="EMBL" id="PWI33443.1"/>
    </source>
</evidence>
<evidence type="ECO:0000256" key="5">
    <source>
        <dbReference type="ARBA" id="ARBA00022692"/>
    </source>
</evidence>
<feature type="transmembrane region" description="Helical" evidence="8">
    <location>
        <begin position="300"/>
        <end position="320"/>
    </location>
</feature>
<dbReference type="Gene3D" id="1.20.1720.10">
    <property type="entry name" value="Multidrug resistance protein D"/>
    <property type="match status" value="1"/>
</dbReference>
<evidence type="ECO:0000256" key="8">
    <source>
        <dbReference type="RuleBase" id="RU365088"/>
    </source>
</evidence>
<dbReference type="EMBL" id="QFWT01000005">
    <property type="protein sequence ID" value="PWI33443.1"/>
    <property type="molecule type" value="Genomic_DNA"/>
</dbReference>
<dbReference type="InterPro" id="IPR004812">
    <property type="entry name" value="Efflux_drug-R_Bcr/CmlA"/>
</dbReference>
<dbReference type="InterPro" id="IPR050189">
    <property type="entry name" value="MFS_Efflux_Transporters"/>
</dbReference>
<dbReference type="AlphaFoldDB" id="A0A2U3B9I1"/>
<feature type="transmembrane region" description="Helical" evidence="8">
    <location>
        <begin position="105"/>
        <end position="122"/>
    </location>
</feature>
<dbReference type="PROSITE" id="PS50850">
    <property type="entry name" value="MFS"/>
    <property type="match status" value="1"/>
</dbReference>
<dbReference type="PANTHER" id="PTHR43124">
    <property type="entry name" value="PURINE EFFLUX PUMP PBUE"/>
    <property type="match status" value="1"/>
</dbReference>
<proteinExistence type="inferred from homology"/>
<evidence type="ECO:0000259" key="9">
    <source>
        <dbReference type="PROSITE" id="PS50850"/>
    </source>
</evidence>
<reference evidence="10 11" key="1">
    <citation type="submission" date="2018-05" db="EMBL/GenBank/DDBJ databases">
        <title>Vibrio limimaris sp. nov., isolated from marine sediment.</title>
        <authorList>
            <person name="Li C.-M."/>
        </authorList>
    </citation>
    <scope>NUCLEOTIDE SEQUENCE [LARGE SCALE GENOMIC DNA]</scope>
    <source>
        <strain evidence="10 11">E4404</strain>
    </source>
</reference>
<feature type="domain" description="Major facilitator superfamily (MFS) profile" evidence="9">
    <location>
        <begin position="1"/>
        <end position="389"/>
    </location>
</feature>
<keyword evidence="7 8" id="KW-0472">Membrane</keyword>
<comment type="similarity">
    <text evidence="2 8">Belongs to the major facilitator superfamily. Bcr/CmlA family.</text>
</comment>
<comment type="subcellular location">
    <subcellularLocation>
        <location evidence="8">Cell inner membrane</location>
        <topology evidence="8">Multi-pass membrane protein</topology>
    </subcellularLocation>
    <subcellularLocation>
        <location evidence="1">Cell membrane</location>
        <topology evidence="1">Multi-pass membrane protein</topology>
    </subcellularLocation>
</comment>
<accession>A0A2U3B9I1</accession>
<evidence type="ECO:0000256" key="1">
    <source>
        <dbReference type="ARBA" id="ARBA00004651"/>
    </source>
</evidence>
<dbReference type="OrthoDB" id="9814303at2"/>
<evidence type="ECO:0000256" key="2">
    <source>
        <dbReference type="ARBA" id="ARBA00006236"/>
    </source>
</evidence>
<feature type="transmembrane region" description="Helical" evidence="8">
    <location>
        <begin position="340"/>
        <end position="359"/>
    </location>
</feature>
<feature type="transmembrane region" description="Helical" evidence="8">
    <location>
        <begin position="75"/>
        <end position="93"/>
    </location>
</feature>
<feature type="transmembrane region" description="Helical" evidence="8">
    <location>
        <begin position="242"/>
        <end position="264"/>
    </location>
</feature>
<dbReference type="GO" id="GO:0042910">
    <property type="term" value="F:xenobiotic transmembrane transporter activity"/>
    <property type="evidence" value="ECO:0007669"/>
    <property type="project" value="InterPro"/>
</dbReference>
<gene>
    <name evidence="10" type="ORF">DI392_11400</name>
</gene>
<feature type="transmembrane region" description="Helical" evidence="8">
    <location>
        <begin position="214"/>
        <end position="236"/>
    </location>
</feature>
<keyword evidence="5 8" id="KW-0812">Transmembrane</keyword>
<comment type="caution">
    <text evidence="10">The sequence shown here is derived from an EMBL/GenBank/DDBJ whole genome shotgun (WGS) entry which is preliminary data.</text>
</comment>
<protein>
    <recommendedName>
        <fullName evidence="8">Bcr/CflA family efflux transporter</fullName>
    </recommendedName>
</protein>
<keyword evidence="8" id="KW-0997">Cell inner membrane</keyword>
<sequence length="389" mass="42031">MINDMSKQKFVILMAMIMAAGPFAVDAYLPGIPGMALALNVSGSTIASTISFYIFGMALGQLIGGPLADRIEKRSLIMVGLGIFALSCLTIAWAEQMFIIKLMRVVQAIGAGFAIVCVAPLVRQKEKGMAAAKLFGSIGLIFIIAPAIAPSVGAFILSFGSWKHIFYFMAAYAFLIIIIAATSLPKQSRRLPFKSLSLFEGYRYAFKNKTAMRYLVVQACGYSVIMVFVTNSSFIYQDHFGLTQQVFAVVFALNTVFNILVNRVNAYMLNRVSAHILLRGALIIQALCVALLIVMTMMEVSAAVFAMGIIGAVGILGAIYPNTNALFISQYYKHTGSASALLGTSQFIVASVMGGITTWLHNDTLWPPVLVMAGLVLVTNLALPKEVKQ</sequence>
<evidence type="ECO:0000256" key="3">
    <source>
        <dbReference type="ARBA" id="ARBA00022448"/>
    </source>
</evidence>
<evidence type="ECO:0000256" key="7">
    <source>
        <dbReference type="ARBA" id="ARBA00023136"/>
    </source>
</evidence>
<dbReference type="CDD" id="cd17320">
    <property type="entry name" value="MFS_MdfA_MDR_like"/>
    <property type="match status" value="1"/>
</dbReference>
<keyword evidence="4" id="KW-1003">Cell membrane</keyword>
<dbReference type="NCBIfam" id="TIGR00710">
    <property type="entry name" value="efflux_Bcr_CflA"/>
    <property type="match status" value="1"/>
</dbReference>